<dbReference type="STRING" id="407036.SAMN05216243_3354"/>
<feature type="compositionally biased region" description="Basic residues" evidence="6">
    <location>
        <begin position="370"/>
        <end position="382"/>
    </location>
</feature>
<proteinExistence type="predicted"/>
<feature type="compositionally biased region" description="Basic and acidic residues" evidence="6">
    <location>
        <begin position="331"/>
        <end position="352"/>
    </location>
</feature>
<feature type="compositionally biased region" description="Polar residues" evidence="6">
    <location>
        <begin position="263"/>
        <end position="278"/>
    </location>
</feature>
<keyword evidence="3 7" id="KW-0812">Transmembrane</keyword>
<evidence type="ECO:0000256" key="3">
    <source>
        <dbReference type="ARBA" id="ARBA00022692"/>
    </source>
</evidence>
<comment type="subcellular location">
    <subcellularLocation>
        <location evidence="1">Cell membrane</location>
        <topology evidence="1">Single-pass membrane protein</topology>
    </subcellularLocation>
</comment>
<evidence type="ECO:0000256" key="7">
    <source>
        <dbReference type="SAM" id="Phobius"/>
    </source>
</evidence>
<evidence type="ECO:0000256" key="2">
    <source>
        <dbReference type="ARBA" id="ARBA00022475"/>
    </source>
</evidence>
<reference evidence="9 10" key="1">
    <citation type="submission" date="2016-10" db="EMBL/GenBank/DDBJ databases">
        <authorList>
            <person name="de Groot N.N."/>
        </authorList>
    </citation>
    <scope>NUCLEOTIDE SEQUENCE [LARGE SCALE GENOMIC DNA]</scope>
    <source>
        <strain evidence="9 10">CGMCC 1.6502</strain>
    </source>
</reference>
<evidence type="ECO:0000256" key="4">
    <source>
        <dbReference type="ARBA" id="ARBA00022989"/>
    </source>
</evidence>
<feature type="compositionally biased region" description="Basic and acidic residues" evidence="6">
    <location>
        <begin position="307"/>
        <end position="318"/>
    </location>
</feature>
<keyword evidence="2" id="KW-1003">Cell membrane</keyword>
<evidence type="ECO:0000256" key="6">
    <source>
        <dbReference type="SAM" id="MobiDB-lite"/>
    </source>
</evidence>
<feature type="domain" description="RsgI N-terminal anti-sigma" evidence="8">
    <location>
        <begin position="1"/>
        <end position="43"/>
    </location>
</feature>
<feature type="compositionally biased region" description="Basic and acidic residues" evidence="6">
    <location>
        <begin position="285"/>
        <end position="300"/>
    </location>
</feature>
<dbReference type="GO" id="GO:0005886">
    <property type="term" value="C:plasma membrane"/>
    <property type="evidence" value="ECO:0007669"/>
    <property type="project" value="UniProtKB-SubCell"/>
</dbReference>
<evidence type="ECO:0000256" key="1">
    <source>
        <dbReference type="ARBA" id="ARBA00004162"/>
    </source>
</evidence>
<evidence type="ECO:0000313" key="9">
    <source>
        <dbReference type="EMBL" id="SDK48908.1"/>
    </source>
</evidence>
<feature type="compositionally biased region" description="Basic residues" evidence="6">
    <location>
        <begin position="320"/>
        <end position="330"/>
    </location>
</feature>
<gene>
    <name evidence="9" type="ORF">SAMN05216243_3354</name>
</gene>
<keyword evidence="10" id="KW-1185">Reference proteome</keyword>
<dbReference type="Proteomes" id="UP000198694">
    <property type="component" value="Unassembled WGS sequence"/>
</dbReference>
<organism evidence="9 10">
    <name type="scientific">Sediminibacillus albus</name>
    <dbReference type="NCBI Taxonomy" id="407036"/>
    <lineage>
        <taxon>Bacteria</taxon>
        <taxon>Bacillati</taxon>
        <taxon>Bacillota</taxon>
        <taxon>Bacilli</taxon>
        <taxon>Bacillales</taxon>
        <taxon>Bacillaceae</taxon>
        <taxon>Sediminibacillus</taxon>
    </lineage>
</organism>
<dbReference type="InterPro" id="IPR024449">
    <property type="entry name" value="Anti-sigma_RsgI_N"/>
</dbReference>
<name>A0A1G9CB44_9BACI</name>
<keyword evidence="5 7" id="KW-0472">Membrane</keyword>
<evidence type="ECO:0000313" key="10">
    <source>
        <dbReference type="Proteomes" id="UP000198694"/>
    </source>
</evidence>
<dbReference type="InterPro" id="IPR055431">
    <property type="entry name" value="RsgI_M"/>
</dbReference>
<dbReference type="EMBL" id="FNFL01000007">
    <property type="protein sequence ID" value="SDK48908.1"/>
    <property type="molecule type" value="Genomic_DNA"/>
</dbReference>
<dbReference type="Pfam" id="PF23750">
    <property type="entry name" value="RsgI_M"/>
    <property type="match status" value="1"/>
</dbReference>
<evidence type="ECO:0000259" key="8">
    <source>
        <dbReference type="PROSITE" id="PS51849"/>
    </source>
</evidence>
<feature type="transmembrane region" description="Helical" evidence="7">
    <location>
        <begin position="58"/>
        <end position="76"/>
    </location>
</feature>
<dbReference type="PROSITE" id="PS51849">
    <property type="entry name" value="RSGI_N"/>
    <property type="match status" value="1"/>
</dbReference>
<feature type="region of interest" description="Disordered" evidence="6">
    <location>
        <begin position="240"/>
        <end position="382"/>
    </location>
</feature>
<accession>A0A1G9CB44</accession>
<keyword evidence="4 7" id="KW-1133">Transmembrane helix</keyword>
<sequence length="382" mass="43806">MERHRHYMIVMDRDGVFRKAQPISHGEIGAEVVYEPKESSRIHNFLFTGKSVNNRTKIAAMTVMLLLITFPLYAWYNGDTAYAYVNVDINPSMEMEVNEALKVKDIQPLNEDAEMILAELGDQWKNKTVEEVTAQVIDQGRKDQLIEGENVVIIGVSYLEGPLKDKHITKVLDEYFRDHPDEGLDVATFEVPEEIRKAANIQDKSMNQMFAEEVENDQSSPPADSKMDDQERDIIQSFYNKQSDHEIEESAGETDDTKPNAVKQKSNGKDNGNSNQPRVDSAQKANRDQHQKMMAAEKKAGQHSKLSKKEEKNSEPSKQKSAKLKKHKDKNSKGEQQENKQLKSKQKQEKQKNKNKHKQNKQKQNDGSNKHKRDKGKNHNKH</sequence>
<dbReference type="AlphaFoldDB" id="A0A1G9CB44"/>
<protein>
    <recommendedName>
        <fullName evidence="8">RsgI N-terminal anti-sigma domain-containing protein</fullName>
    </recommendedName>
</protein>
<evidence type="ECO:0000256" key="5">
    <source>
        <dbReference type="ARBA" id="ARBA00023136"/>
    </source>
</evidence>